<proteinExistence type="predicted"/>
<evidence type="ECO:0000313" key="2">
    <source>
        <dbReference type="EMBL" id="CAL1370825.1"/>
    </source>
</evidence>
<dbReference type="Proteomes" id="UP001497516">
    <property type="component" value="Chromosome 2"/>
</dbReference>
<accession>A0AAV2DBC4</accession>
<keyword evidence="3" id="KW-1185">Reference proteome</keyword>
<evidence type="ECO:0000313" key="3">
    <source>
        <dbReference type="Proteomes" id="UP001497516"/>
    </source>
</evidence>
<feature type="region of interest" description="Disordered" evidence="1">
    <location>
        <begin position="66"/>
        <end position="101"/>
    </location>
</feature>
<gene>
    <name evidence="2" type="ORF">LTRI10_LOCUS12923</name>
</gene>
<organism evidence="2 3">
    <name type="scientific">Linum trigynum</name>
    <dbReference type="NCBI Taxonomy" id="586398"/>
    <lineage>
        <taxon>Eukaryota</taxon>
        <taxon>Viridiplantae</taxon>
        <taxon>Streptophyta</taxon>
        <taxon>Embryophyta</taxon>
        <taxon>Tracheophyta</taxon>
        <taxon>Spermatophyta</taxon>
        <taxon>Magnoliopsida</taxon>
        <taxon>eudicotyledons</taxon>
        <taxon>Gunneridae</taxon>
        <taxon>Pentapetalae</taxon>
        <taxon>rosids</taxon>
        <taxon>fabids</taxon>
        <taxon>Malpighiales</taxon>
        <taxon>Linaceae</taxon>
        <taxon>Linum</taxon>
    </lineage>
</organism>
<reference evidence="2 3" key="1">
    <citation type="submission" date="2024-04" db="EMBL/GenBank/DDBJ databases">
        <authorList>
            <person name="Fracassetti M."/>
        </authorList>
    </citation>
    <scope>NUCLEOTIDE SEQUENCE [LARGE SCALE GENOMIC DNA]</scope>
</reference>
<dbReference type="EMBL" id="OZ034815">
    <property type="protein sequence ID" value="CAL1370825.1"/>
    <property type="molecule type" value="Genomic_DNA"/>
</dbReference>
<feature type="compositionally biased region" description="Basic residues" evidence="1">
    <location>
        <begin position="70"/>
        <end position="83"/>
    </location>
</feature>
<dbReference type="AlphaFoldDB" id="A0AAV2DBC4"/>
<name>A0AAV2DBC4_9ROSI</name>
<evidence type="ECO:0000256" key="1">
    <source>
        <dbReference type="SAM" id="MobiDB-lite"/>
    </source>
</evidence>
<sequence length="101" mass="11497">MRSGEVSLITYEANRWLADTVIASRRRRRGDRSRWLNRGRTRDVGRGGGWSILVVLDRRGSCIVRGGRGTSRRGRRIRSRGGRAHGSGVSRRIKESRGDMY</sequence>
<protein>
    <submittedName>
        <fullName evidence="2">Uncharacterized protein</fullName>
    </submittedName>
</protein>
<feature type="compositionally biased region" description="Basic and acidic residues" evidence="1">
    <location>
        <begin position="92"/>
        <end position="101"/>
    </location>
</feature>